<sequence>MLEACRINREAGLLCCCGLTWNLTLIFKVYKYHPKKIFCSIRAIELKNHAILNGKAIRVTWSLRDPDARKNTSGNVFVKNLAE</sequence>
<dbReference type="AlphaFoldDB" id="A0AAN9HQR9"/>
<gene>
    <name evidence="1" type="ORF">RIF29_39492</name>
</gene>
<reference evidence="1 2" key="1">
    <citation type="submission" date="2024-01" db="EMBL/GenBank/DDBJ databases">
        <title>The genomes of 5 underutilized Papilionoideae crops provide insights into root nodulation and disease resistanc.</title>
        <authorList>
            <person name="Yuan L."/>
        </authorList>
    </citation>
    <scope>NUCLEOTIDE SEQUENCE [LARGE SCALE GENOMIC DNA]</scope>
    <source>
        <strain evidence="1">ZHUSHIDOU_FW_LH</strain>
        <tissue evidence="1">Leaf</tissue>
    </source>
</reference>
<protein>
    <submittedName>
        <fullName evidence="1">Uncharacterized protein</fullName>
    </submittedName>
</protein>
<comment type="caution">
    <text evidence="1">The sequence shown here is derived from an EMBL/GenBank/DDBJ whole genome shotgun (WGS) entry which is preliminary data.</text>
</comment>
<dbReference type="EMBL" id="JAYWIO010000008">
    <property type="protein sequence ID" value="KAK7244667.1"/>
    <property type="molecule type" value="Genomic_DNA"/>
</dbReference>
<proteinExistence type="predicted"/>
<organism evidence="1 2">
    <name type="scientific">Crotalaria pallida</name>
    <name type="common">Smooth rattlebox</name>
    <name type="synonym">Crotalaria striata</name>
    <dbReference type="NCBI Taxonomy" id="3830"/>
    <lineage>
        <taxon>Eukaryota</taxon>
        <taxon>Viridiplantae</taxon>
        <taxon>Streptophyta</taxon>
        <taxon>Embryophyta</taxon>
        <taxon>Tracheophyta</taxon>
        <taxon>Spermatophyta</taxon>
        <taxon>Magnoliopsida</taxon>
        <taxon>eudicotyledons</taxon>
        <taxon>Gunneridae</taxon>
        <taxon>Pentapetalae</taxon>
        <taxon>rosids</taxon>
        <taxon>fabids</taxon>
        <taxon>Fabales</taxon>
        <taxon>Fabaceae</taxon>
        <taxon>Papilionoideae</taxon>
        <taxon>50 kb inversion clade</taxon>
        <taxon>genistoids sensu lato</taxon>
        <taxon>core genistoids</taxon>
        <taxon>Crotalarieae</taxon>
        <taxon>Crotalaria</taxon>
    </lineage>
</organism>
<accession>A0AAN9HQR9</accession>
<evidence type="ECO:0000313" key="2">
    <source>
        <dbReference type="Proteomes" id="UP001372338"/>
    </source>
</evidence>
<keyword evidence="2" id="KW-1185">Reference proteome</keyword>
<dbReference type="Proteomes" id="UP001372338">
    <property type="component" value="Unassembled WGS sequence"/>
</dbReference>
<name>A0AAN9HQR9_CROPI</name>
<evidence type="ECO:0000313" key="1">
    <source>
        <dbReference type="EMBL" id="KAK7244667.1"/>
    </source>
</evidence>